<dbReference type="InterPro" id="IPR015943">
    <property type="entry name" value="WD40/YVTN_repeat-like_dom_sf"/>
</dbReference>
<protein>
    <submittedName>
        <fullName evidence="3">BTB POZ domain and WD-repeat protein</fullName>
    </submittedName>
</protein>
<proteinExistence type="inferred from homology"/>
<organism evidence="3">
    <name type="scientific">Bandra megavirus</name>
    <dbReference type="NCBI Taxonomy" id="2071566"/>
    <lineage>
        <taxon>Viruses</taxon>
        <taxon>Varidnaviria</taxon>
        <taxon>Bamfordvirae</taxon>
        <taxon>Nucleocytoviricota</taxon>
        <taxon>Megaviricetes</taxon>
        <taxon>Imitervirales</taxon>
        <taxon>Mimiviridae</taxon>
        <taxon>Megamimivirinae</taxon>
        <taxon>Megavirus</taxon>
    </lineage>
</organism>
<dbReference type="SUPFAM" id="SSF54695">
    <property type="entry name" value="POZ domain"/>
    <property type="match status" value="1"/>
</dbReference>
<dbReference type="SUPFAM" id="SSF50978">
    <property type="entry name" value="WD40 repeat-like"/>
    <property type="match status" value="1"/>
</dbReference>
<dbReference type="Pfam" id="PF12894">
    <property type="entry name" value="ANAPC4_WD40"/>
    <property type="match status" value="1"/>
</dbReference>
<dbReference type="InterPro" id="IPR024977">
    <property type="entry name" value="Apc4-like_WD40_dom"/>
</dbReference>
<dbReference type="Gene3D" id="2.130.10.10">
    <property type="entry name" value="YVTN repeat-like/Quinoprotein amine dehydrogenase"/>
    <property type="match status" value="1"/>
</dbReference>
<evidence type="ECO:0000259" key="2">
    <source>
        <dbReference type="PROSITE" id="PS50097"/>
    </source>
</evidence>
<dbReference type="EMBL" id="MG779391">
    <property type="protein sequence ID" value="AUV58988.1"/>
    <property type="molecule type" value="Genomic_DNA"/>
</dbReference>
<sequence length="298" mass="34629">MNFNTLYSLSQENKFTDLVLTICNDEDNIFNFSDGQIIVNVHKCVLYSSSTYFKNLLTLCSESNQNEITIKVPNVSVTCDIIASFYGQTINSTKYPNWLYRLEYIRCCDYLGITFDTKNITNILAPEKYFEYLVNVTEISNYDDNLIECLAKNIPNNYDLTKLSDKIKEKLDKYNMLIISCNKNTINIHNILNKSLVNTYTMKNRKIINMYYSLNLLAVINNNYNVKIFHIPSLSLIKTLKIKKINDNNYCKCVCFSPDGLKLALEYSNGIVKIWDTITWKIIREMNYPNSSRIGICF</sequence>
<dbReference type="InterPro" id="IPR000210">
    <property type="entry name" value="BTB/POZ_dom"/>
</dbReference>
<accession>A0A2K9V9U3</accession>
<dbReference type="PROSITE" id="PS50097">
    <property type="entry name" value="BTB"/>
    <property type="match status" value="1"/>
</dbReference>
<dbReference type="InterPro" id="IPR036322">
    <property type="entry name" value="WD40_repeat_dom_sf"/>
</dbReference>
<name>A0A2K9V9U3_9VIRU</name>
<comment type="similarity">
    <text evidence="1">Belongs to the mimivirus BTB/WD family.</text>
</comment>
<reference evidence="3" key="1">
    <citation type="submission" date="2018-01" db="EMBL/GenBank/DDBJ databases">
        <title>Draft genome sequence of Bandra megavirus.</title>
        <authorList>
            <person name="Chatterjee A."/>
            <person name="Yadav R."/>
            <person name="Kondabagil K."/>
        </authorList>
    </citation>
    <scope>NUCLEOTIDE SEQUENCE</scope>
    <source>
        <strain evidence="3">KK-1</strain>
    </source>
</reference>
<dbReference type="InterPro" id="IPR011333">
    <property type="entry name" value="SKP1/BTB/POZ_sf"/>
</dbReference>
<dbReference type="CDD" id="cd18186">
    <property type="entry name" value="BTB_POZ_ZBTB_KLHL-like"/>
    <property type="match status" value="1"/>
</dbReference>
<feature type="domain" description="BTB" evidence="2">
    <location>
        <begin position="16"/>
        <end position="94"/>
    </location>
</feature>
<feature type="non-terminal residue" evidence="3">
    <location>
        <position position="298"/>
    </location>
</feature>
<evidence type="ECO:0000256" key="1">
    <source>
        <dbReference type="ARBA" id="ARBA00006497"/>
    </source>
</evidence>
<dbReference type="Pfam" id="PF00651">
    <property type="entry name" value="BTB"/>
    <property type="match status" value="1"/>
</dbReference>
<evidence type="ECO:0000313" key="3">
    <source>
        <dbReference type="EMBL" id="AUV58988.1"/>
    </source>
</evidence>
<dbReference type="Gene3D" id="3.30.710.10">
    <property type="entry name" value="Potassium Channel Kv1.1, Chain A"/>
    <property type="match status" value="1"/>
</dbReference>